<comment type="caution">
    <text evidence="1">The sequence shown here is derived from an EMBL/GenBank/DDBJ whole genome shotgun (WGS) entry which is preliminary data.</text>
</comment>
<evidence type="ECO:0000313" key="2">
    <source>
        <dbReference type="Proteomes" id="UP000004848"/>
    </source>
</evidence>
<reference evidence="1 2" key="1">
    <citation type="submission" date="2006-05" db="EMBL/GenBank/DDBJ databases">
        <authorList>
            <person name="King G."/>
            <person name="Ferriera S."/>
            <person name="Johnson J."/>
            <person name="Kravitz S."/>
            <person name="Beeson K."/>
            <person name="Sutton G."/>
            <person name="Rogers Y.-H."/>
            <person name="Friedman R."/>
            <person name="Frazier M."/>
            <person name="Venter J.C."/>
        </authorList>
    </citation>
    <scope>NUCLEOTIDE SEQUENCE [LARGE SCALE GENOMIC DNA]</scope>
    <source>
        <strain evidence="2">ATCC 25650 / DSM 13394 / JCM 20685 / NBRC 16684 / NCIMB 2208 / IAM 12614 / B1</strain>
    </source>
</reference>
<dbReference type="AlphaFoldDB" id="A0NQT6"/>
<evidence type="ECO:0000313" key="1">
    <source>
        <dbReference type="EMBL" id="EAV45144.1"/>
    </source>
</evidence>
<organism evidence="1 2">
    <name type="scientific">Roseibium aggregatum (strain ATCC 25650 / DSM 13394 / JCM 20685 / NBRC 16684 / NCIMB 2208 / IAM 12614 / B1)</name>
    <name type="common">Stappia aggregata</name>
    <dbReference type="NCBI Taxonomy" id="384765"/>
    <lineage>
        <taxon>Bacteria</taxon>
        <taxon>Pseudomonadati</taxon>
        <taxon>Pseudomonadota</taxon>
        <taxon>Alphaproteobacteria</taxon>
        <taxon>Hyphomicrobiales</taxon>
        <taxon>Stappiaceae</taxon>
        <taxon>Roseibium</taxon>
    </lineage>
</organism>
<gene>
    <name evidence="1" type="ORF">SIAM614_14053</name>
</gene>
<sequence length="68" mass="7388">MKDFLRYPLTGPMTIVGNTATEPEFGSVVEDAASAAAVQIGTNFACRLVDPKRFRTVERENNTAKGRA</sequence>
<dbReference type="RefSeq" id="WP_006933353.1">
    <property type="nucleotide sequence ID" value="NZ_AAUW01000004.1"/>
</dbReference>
<dbReference type="Proteomes" id="UP000004848">
    <property type="component" value="Unassembled WGS sequence"/>
</dbReference>
<dbReference type="EMBL" id="AAUW01000004">
    <property type="protein sequence ID" value="EAV45144.1"/>
    <property type="molecule type" value="Genomic_DNA"/>
</dbReference>
<protein>
    <submittedName>
        <fullName evidence="1">Uncharacterized protein</fullName>
    </submittedName>
</protein>
<accession>A0NQT6</accession>
<dbReference type="GeneID" id="68850387"/>
<proteinExistence type="predicted"/>
<name>A0NQT6_ROSAI</name>